<comment type="caution">
    <text evidence="1">The sequence shown here is derived from an EMBL/GenBank/DDBJ whole genome shotgun (WGS) entry which is preliminary data.</text>
</comment>
<sequence length="542" mass="59480">MTTLSSNDTTANVDEVRYVLAIGGGKSSTARIFGAEEAAVGHSPTSATQEVESHKCVNRRYIYIDTAGFDDSDPTSTDQNIARDILVSMREHIPPITKIHTILWFVNAKDRTTAALGRQAECIRDLARYNEGDVWRNVIIVIKGMEVDDQIVTVIKEAAGGSPETTSRDNVIPRTTSTNTVLPQTDVVKLWLFDRLGESSPLRQLPGYVLNETGIYKEHQLLPTYEKLMQAHDQHPITILFHNATCLKCGEVTDPRLASSKCHADVAKMHLSEYKFIHPHALVRTHAKNTVISSYHPQSGSYHHPSPTRVHTQVTSPYHPGDLKWFHADASNSGHSGMYQRTHHEGTKRNRHLQGLCHTGYRKRIPRSSSWLDMLVVPNVVNVIADEVDPNYEWSCCGRSIISDGCVYACCHSSSNTGCDDYYDCCFQNRPCAGIWACCGNTDPNSPGCVHACFTKRLAVISTTVAIWTSGPLAASTPVAMGMEPAASFVIIAAGRPSPASANMVAVERTWVIATDVGRSTIAVMVTAVSKVVSHSMPADVR</sequence>
<accession>A0A433QUP6</accession>
<dbReference type="AlphaFoldDB" id="A0A433QUP6"/>
<evidence type="ECO:0000313" key="2">
    <source>
        <dbReference type="Proteomes" id="UP000274822"/>
    </source>
</evidence>
<dbReference type="EMBL" id="RBNJ01001126">
    <property type="protein sequence ID" value="RUS33519.1"/>
    <property type="molecule type" value="Genomic_DNA"/>
</dbReference>
<evidence type="ECO:0000313" key="1">
    <source>
        <dbReference type="EMBL" id="RUS33519.1"/>
    </source>
</evidence>
<keyword evidence="2" id="KW-1185">Reference proteome</keyword>
<dbReference type="Gene3D" id="3.40.50.300">
    <property type="entry name" value="P-loop containing nucleotide triphosphate hydrolases"/>
    <property type="match status" value="1"/>
</dbReference>
<dbReference type="InterPro" id="IPR027417">
    <property type="entry name" value="P-loop_NTPase"/>
</dbReference>
<organism evidence="1 2">
    <name type="scientific">Jimgerdemannia flammicorona</name>
    <dbReference type="NCBI Taxonomy" id="994334"/>
    <lineage>
        <taxon>Eukaryota</taxon>
        <taxon>Fungi</taxon>
        <taxon>Fungi incertae sedis</taxon>
        <taxon>Mucoromycota</taxon>
        <taxon>Mucoromycotina</taxon>
        <taxon>Endogonomycetes</taxon>
        <taxon>Endogonales</taxon>
        <taxon>Endogonaceae</taxon>
        <taxon>Jimgerdemannia</taxon>
    </lineage>
</organism>
<evidence type="ECO:0008006" key="3">
    <source>
        <dbReference type="Google" id="ProtNLM"/>
    </source>
</evidence>
<name>A0A433QUP6_9FUNG</name>
<proteinExistence type="predicted"/>
<protein>
    <recommendedName>
        <fullName evidence="3">G domain-containing protein</fullName>
    </recommendedName>
</protein>
<gene>
    <name evidence="1" type="ORF">BC938DRAFT_471250</name>
</gene>
<reference evidence="1 2" key="1">
    <citation type="journal article" date="2018" name="New Phytol.">
        <title>Phylogenomics of Endogonaceae and evolution of mycorrhizas within Mucoromycota.</title>
        <authorList>
            <person name="Chang Y."/>
            <person name="Desiro A."/>
            <person name="Na H."/>
            <person name="Sandor L."/>
            <person name="Lipzen A."/>
            <person name="Clum A."/>
            <person name="Barry K."/>
            <person name="Grigoriev I.V."/>
            <person name="Martin F.M."/>
            <person name="Stajich J.E."/>
            <person name="Smith M.E."/>
            <person name="Bonito G."/>
            <person name="Spatafora J.W."/>
        </authorList>
    </citation>
    <scope>NUCLEOTIDE SEQUENCE [LARGE SCALE GENOMIC DNA]</scope>
    <source>
        <strain evidence="1 2">AD002</strain>
    </source>
</reference>
<dbReference type="Proteomes" id="UP000274822">
    <property type="component" value="Unassembled WGS sequence"/>
</dbReference>